<dbReference type="CDD" id="cd00096">
    <property type="entry name" value="Ig"/>
    <property type="match status" value="1"/>
</dbReference>
<evidence type="ECO:0000256" key="4">
    <source>
        <dbReference type="ARBA" id="ARBA00023319"/>
    </source>
</evidence>
<feature type="domain" description="Ig-like" evidence="5">
    <location>
        <begin position="82"/>
        <end position="167"/>
    </location>
</feature>
<dbReference type="EMBL" id="UYSL01019988">
    <property type="protein sequence ID" value="VDL71890.1"/>
    <property type="molecule type" value="Genomic_DNA"/>
</dbReference>
<dbReference type="SMART" id="SM00409">
    <property type="entry name" value="IG"/>
    <property type="match status" value="12"/>
</dbReference>
<gene>
    <name evidence="6" type="ORF">NBR_LOCUS8301</name>
</gene>
<keyword evidence="3" id="KW-1015">Disulfide bond</keyword>
<reference evidence="6 7" key="2">
    <citation type="submission" date="2018-11" db="EMBL/GenBank/DDBJ databases">
        <authorList>
            <consortium name="Pathogen Informatics"/>
        </authorList>
    </citation>
    <scope>NUCLEOTIDE SEQUENCE [LARGE SCALE GENOMIC DNA]</scope>
</reference>
<evidence type="ECO:0000313" key="7">
    <source>
        <dbReference type="Proteomes" id="UP000271162"/>
    </source>
</evidence>
<dbReference type="PROSITE" id="PS50835">
    <property type="entry name" value="IG_LIKE"/>
    <property type="match status" value="11"/>
</dbReference>
<feature type="domain" description="Ig-like" evidence="5">
    <location>
        <begin position="886"/>
        <end position="968"/>
    </location>
</feature>
<protein>
    <submittedName>
        <fullName evidence="8">Immunoglobulin I-set domain protein</fullName>
    </submittedName>
</protein>
<dbReference type="InterPro" id="IPR036179">
    <property type="entry name" value="Ig-like_dom_sf"/>
</dbReference>
<feature type="domain" description="Ig-like" evidence="5">
    <location>
        <begin position="976"/>
        <end position="1086"/>
    </location>
</feature>
<dbReference type="InterPro" id="IPR003598">
    <property type="entry name" value="Ig_sub2"/>
</dbReference>
<dbReference type="Gene3D" id="2.60.40.10">
    <property type="entry name" value="Immunoglobulins"/>
    <property type="match status" value="13"/>
</dbReference>
<proteinExistence type="predicted"/>
<dbReference type="Pfam" id="PF13895">
    <property type="entry name" value="Ig_2"/>
    <property type="match status" value="1"/>
</dbReference>
<dbReference type="WBParaSite" id="NBR_0000830001-mRNA-1">
    <property type="protein sequence ID" value="NBR_0000830001-mRNA-1"/>
    <property type="gene ID" value="NBR_0000830001"/>
</dbReference>
<keyword evidence="7" id="KW-1185">Reference proteome</keyword>
<dbReference type="SMART" id="SM00408">
    <property type="entry name" value="IGc2"/>
    <property type="match status" value="12"/>
</dbReference>
<evidence type="ECO:0000256" key="1">
    <source>
        <dbReference type="ARBA" id="ARBA00022729"/>
    </source>
</evidence>
<dbReference type="GO" id="GO:0005886">
    <property type="term" value="C:plasma membrane"/>
    <property type="evidence" value="ECO:0007669"/>
    <property type="project" value="TreeGrafter"/>
</dbReference>
<dbReference type="Proteomes" id="UP000271162">
    <property type="component" value="Unassembled WGS sequence"/>
</dbReference>
<dbReference type="PANTHER" id="PTHR45080:SF8">
    <property type="entry name" value="IG-LIKE DOMAIN-CONTAINING PROTEIN"/>
    <property type="match status" value="1"/>
</dbReference>
<evidence type="ECO:0000313" key="6">
    <source>
        <dbReference type="EMBL" id="VDL71890.1"/>
    </source>
</evidence>
<organism evidence="8">
    <name type="scientific">Nippostrongylus brasiliensis</name>
    <name type="common">Rat hookworm</name>
    <dbReference type="NCBI Taxonomy" id="27835"/>
    <lineage>
        <taxon>Eukaryota</taxon>
        <taxon>Metazoa</taxon>
        <taxon>Ecdysozoa</taxon>
        <taxon>Nematoda</taxon>
        <taxon>Chromadorea</taxon>
        <taxon>Rhabditida</taxon>
        <taxon>Rhabditina</taxon>
        <taxon>Rhabditomorpha</taxon>
        <taxon>Strongyloidea</taxon>
        <taxon>Heligmosomidae</taxon>
        <taxon>Nippostrongylus</taxon>
    </lineage>
</organism>
<feature type="domain" description="Ig-like" evidence="5">
    <location>
        <begin position="813"/>
        <end position="881"/>
    </location>
</feature>
<dbReference type="PANTHER" id="PTHR45080">
    <property type="entry name" value="CONTACTIN 5"/>
    <property type="match status" value="1"/>
</dbReference>
<feature type="domain" description="Ig-like" evidence="5">
    <location>
        <begin position="256"/>
        <end position="338"/>
    </location>
</feature>
<dbReference type="InterPro" id="IPR013783">
    <property type="entry name" value="Ig-like_fold"/>
</dbReference>
<feature type="domain" description="Ig-like" evidence="5">
    <location>
        <begin position="724"/>
        <end position="810"/>
    </location>
</feature>
<dbReference type="InterPro" id="IPR013098">
    <property type="entry name" value="Ig_I-set"/>
</dbReference>
<feature type="domain" description="Ig-like" evidence="5">
    <location>
        <begin position="1"/>
        <end position="77"/>
    </location>
</feature>
<accession>A0A158QYD3</accession>
<feature type="domain" description="Ig-like" evidence="5">
    <location>
        <begin position="347"/>
        <end position="435"/>
    </location>
</feature>
<dbReference type="STRING" id="27835.A0A158QYD3"/>
<dbReference type="OMA" id="NRMTRIF"/>
<dbReference type="InterPro" id="IPR003599">
    <property type="entry name" value="Ig_sub"/>
</dbReference>
<feature type="domain" description="Ig-like" evidence="5">
    <location>
        <begin position="468"/>
        <end position="567"/>
    </location>
</feature>
<dbReference type="FunFam" id="2.60.40.10:FF:000107">
    <property type="entry name" value="Myosin, light chain kinase a"/>
    <property type="match status" value="2"/>
</dbReference>
<keyword evidence="2" id="KW-0677">Repeat</keyword>
<evidence type="ECO:0000259" key="5">
    <source>
        <dbReference type="PROSITE" id="PS50835"/>
    </source>
</evidence>
<dbReference type="GO" id="GO:0007156">
    <property type="term" value="P:homophilic cell adhesion via plasma membrane adhesion molecules"/>
    <property type="evidence" value="ECO:0007669"/>
    <property type="project" value="TreeGrafter"/>
</dbReference>
<feature type="domain" description="Ig-like" evidence="5">
    <location>
        <begin position="619"/>
        <end position="694"/>
    </location>
</feature>
<evidence type="ECO:0000256" key="2">
    <source>
        <dbReference type="ARBA" id="ARBA00022737"/>
    </source>
</evidence>
<dbReference type="Pfam" id="PF13927">
    <property type="entry name" value="Ig_3"/>
    <property type="match status" value="1"/>
</dbReference>
<dbReference type="Pfam" id="PF07679">
    <property type="entry name" value="I-set"/>
    <property type="match status" value="10"/>
</dbReference>
<sequence length="1197" mass="131036">MDVILNQTVEITCHIVGTPPPTVTWSFDGKPLLQTDDIQMDGNGTVIIHNVKSEDEGRYTCKAENKAGKAEADTYVQVIAPPRIFMQSGEIKVVAGRSATIRCEVFGSPAPEVVWLKNEQPFESEVLQTSTNLRYFHLREARVEDAGRYTCIAKNRAGEQRASTELHVLVVPVIEDVERVIQVKENNTLTISCTAEGIPPPQITWKKDGTPLSDVSGPRLVVAQAATTDAGRYTCTARNEGGHTSADFAVDVLSRPKFKGLKTDIRVVEGEQARLECKMEGHPPPTVRWLRGGRTIEDMSNFIISPRGETLLILKARRSDAGSYSCVAKNAAAETEVNFMVSVLVPPHIDEQLDQHPHIVQGKTLFFFCPVLGNPDPTVEWLKDGQPIESTSRINVRDGRHLEIIEAQKEDEGRYTCHAYNEAGVLDTDFRSEIVAPPQFILAGESVYEVVENEAVTLDCGVANEAKPEIRLIIRSVSLADGGKYTCKASNEAGSSNIDLVLKVRIPQPTVSWVKDGVPVDMSDSRLVLAQSNQTFGIELVKESDQARYTCIAVNKGGTIEQDFVLEVLRSTSIRISDDGQMLEIVEAQREHSGTWVCSAENDAGAQEMEIRLDVWFPPSVAVTSEAPIKAVGDTVTLLCEATGNPSPMLTWSKAGHPIGTRLDISHLDTSSAGNYTCSARNDAGSAESSIHVDVLDQGTYTCIAMNSAGNDTIFYNVGVVQAPIISYGGAQSVIEGEMARIECTAEGHPAPIISWLRNGIRVESGVQGVRYIAEGKVLTVIEARSSDSGIYVCEATNEAGTARQAYTLEVLVSLKCGVRGYPEPEILWSVNNTVLPAQSELATIDKDGTLSVKSMSDRLVTYKCTAKNEAGTDEIEYEIHTISAPVVNEGVRSINSTVGEPTSLTCDITGDEHQIQWYKNDISLLPSSNVVFNDDKSTVNLVSTKLNDEGKYTCTAENRAGKAKQITNLYVGVPPKIVDGVRRKLVKKGETAVVCTIAFFAVFVKYERSIESGEAFFRCEAVGVPQPAITWMRDDKVITDTTLDDRGNAQRKSFMVDEVSVEDAGVYTCKAENWAGTTTKDFDLVVIIPPTIVPDKLDFTVEPQYQLIGTSLAVRNILPSDAGFYHCIAKSEAGQSIGNRRLIVDSMDNQKSTIWVDCDEENRPVKTTYMQNRGDVPDNDQTLLPWKEKLVEYSII</sequence>
<dbReference type="InterPro" id="IPR007110">
    <property type="entry name" value="Ig-like_dom"/>
</dbReference>
<evidence type="ECO:0000256" key="3">
    <source>
        <dbReference type="ARBA" id="ARBA00023157"/>
    </source>
</evidence>
<keyword evidence="4" id="KW-0393">Immunoglobulin domain</keyword>
<name>A0A158QYD3_NIPBR</name>
<keyword evidence="1" id="KW-0732">Signal</keyword>
<dbReference type="FunFam" id="2.60.40.10:FF:000032">
    <property type="entry name" value="palladin isoform X1"/>
    <property type="match status" value="1"/>
</dbReference>
<dbReference type="AlphaFoldDB" id="A0A158QYD3"/>
<dbReference type="SUPFAM" id="SSF48726">
    <property type="entry name" value="Immunoglobulin"/>
    <property type="match status" value="12"/>
</dbReference>
<dbReference type="InterPro" id="IPR050958">
    <property type="entry name" value="Cell_Adh-Cytoskel_Orgn"/>
</dbReference>
<feature type="domain" description="Ig-like" evidence="5">
    <location>
        <begin position="172"/>
        <end position="251"/>
    </location>
</feature>
<dbReference type="FunFam" id="2.60.40.10:FF:000503">
    <property type="entry name" value="Hemicentin 1"/>
    <property type="match status" value="3"/>
</dbReference>
<reference evidence="8" key="1">
    <citation type="submission" date="2016-04" db="UniProtKB">
        <authorList>
            <consortium name="WormBaseParasite"/>
        </authorList>
    </citation>
    <scope>IDENTIFICATION</scope>
</reference>
<evidence type="ECO:0000313" key="8">
    <source>
        <dbReference type="WBParaSite" id="NBR_0000830001-mRNA-1"/>
    </source>
</evidence>